<name>A0A2U1Q625_ARTAN</name>
<dbReference type="AlphaFoldDB" id="A0A2U1Q625"/>
<protein>
    <submittedName>
        <fullName evidence="2">Uncharacterized protein</fullName>
    </submittedName>
</protein>
<evidence type="ECO:0000313" key="2">
    <source>
        <dbReference type="EMBL" id="PWA93423.1"/>
    </source>
</evidence>
<keyword evidence="3" id="KW-1185">Reference proteome</keyword>
<organism evidence="2 3">
    <name type="scientific">Artemisia annua</name>
    <name type="common">Sweet wormwood</name>
    <dbReference type="NCBI Taxonomy" id="35608"/>
    <lineage>
        <taxon>Eukaryota</taxon>
        <taxon>Viridiplantae</taxon>
        <taxon>Streptophyta</taxon>
        <taxon>Embryophyta</taxon>
        <taxon>Tracheophyta</taxon>
        <taxon>Spermatophyta</taxon>
        <taxon>Magnoliopsida</taxon>
        <taxon>eudicotyledons</taxon>
        <taxon>Gunneridae</taxon>
        <taxon>Pentapetalae</taxon>
        <taxon>asterids</taxon>
        <taxon>campanulids</taxon>
        <taxon>Asterales</taxon>
        <taxon>Asteraceae</taxon>
        <taxon>Asteroideae</taxon>
        <taxon>Anthemideae</taxon>
        <taxon>Artemisiinae</taxon>
        <taxon>Artemisia</taxon>
    </lineage>
</organism>
<feature type="compositionally biased region" description="Basic and acidic residues" evidence="1">
    <location>
        <begin position="71"/>
        <end position="87"/>
    </location>
</feature>
<feature type="compositionally biased region" description="Polar residues" evidence="1">
    <location>
        <begin position="33"/>
        <end position="44"/>
    </location>
</feature>
<dbReference type="EMBL" id="PKPP01000387">
    <property type="protein sequence ID" value="PWA93423.1"/>
    <property type="molecule type" value="Genomic_DNA"/>
</dbReference>
<feature type="region of interest" description="Disordered" evidence="1">
    <location>
        <begin position="1"/>
        <end position="108"/>
    </location>
</feature>
<reference evidence="2 3" key="1">
    <citation type="journal article" date="2018" name="Mol. Plant">
        <title>The genome of Artemisia annua provides insight into the evolution of Asteraceae family and artemisinin biosynthesis.</title>
        <authorList>
            <person name="Shen Q."/>
            <person name="Zhang L."/>
            <person name="Liao Z."/>
            <person name="Wang S."/>
            <person name="Yan T."/>
            <person name="Shi P."/>
            <person name="Liu M."/>
            <person name="Fu X."/>
            <person name="Pan Q."/>
            <person name="Wang Y."/>
            <person name="Lv Z."/>
            <person name="Lu X."/>
            <person name="Zhang F."/>
            <person name="Jiang W."/>
            <person name="Ma Y."/>
            <person name="Chen M."/>
            <person name="Hao X."/>
            <person name="Li L."/>
            <person name="Tang Y."/>
            <person name="Lv G."/>
            <person name="Zhou Y."/>
            <person name="Sun X."/>
            <person name="Brodelius P.E."/>
            <person name="Rose J.K.C."/>
            <person name="Tang K."/>
        </authorList>
    </citation>
    <scope>NUCLEOTIDE SEQUENCE [LARGE SCALE GENOMIC DNA]</scope>
    <source>
        <strain evidence="3">cv. Huhao1</strain>
        <tissue evidence="2">Leaf</tissue>
    </source>
</reference>
<sequence>MAGETPPIVPAKTFEAEPVGLDPKELPVGVNISGPTTENHTSDQTPEDTFGDPVNSTSVYNNDDPPVIEPWRSDSEGSPKDVVRPTPKETTLQAKPSKKNRSTLEDPNGFLKKRHVTNADFYNEPFTFTETQKNVRNLVTSPFTARIRDYDISDGLKVPTNLKTYDNMSDQGDHLTVFMGTMDVHKLPEPA</sequence>
<dbReference type="Proteomes" id="UP000245207">
    <property type="component" value="Unassembled WGS sequence"/>
</dbReference>
<dbReference type="OrthoDB" id="1752047at2759"/>
<gene>
    <name evidence="2" type="ORF">CTI12_AA072290</name>
</gene>
<comment type="caution">
    <text evidence="2">The sequence shown here is derived from an EMBL/GenBank/DDBJ whole genome shotgun (WGS) entry which is preliminary data.</text>
</comment>
<evidence type="ECO:0000313" key="3">
    <source>
        <dbReference type="Proteomes" id="UP000245207"/>
    </source>
</evidence>
<accession>A0A2U1Q625</accession>
<proteinExistence type="predicted"/>
<evidence type="ECO:0000256" key="1">
    <source>
        <dbReference type="SAM" id="MobiDB-lite"/>
    </source>
</evidence>